<comment type="caution">
    <text evidence="2">The sequence shown here is derived from an EMBL/GenBank/DDBJ whole genome shotgun (WGS) entry which is preliminary data.</text>
</comment>
<dbReference type="AlphaFoldDB" id="A0AAD3NUV9"/>
<evidence type="ECO:0000313" key="3">
    <source>
        <dbReference type="Proteomes" id="UP001234787"/>
    </source>
</evidence>
<name>A0AAD3NUV9_CRYJA</name>
<evidence type="ECO:0000259" key="1">
    <source>
        <dbReference type="PROSITE" id="PS50104"/>
    </source>
</evidence>
<dbReference type="SUPFAM" id="SSF52200">
    <property type="entry name" value="Toll/Interleukin receptor TIR domain"/>
    <property type="match status" value="1"/>
</dbReference>
<dbReference type="InterPro" id="IPR000157">
    <property type="entry name" value="TIR_dom"/>
</dbReference>
<keyword evidence="3" id="KW-1185">Reference proteome</keyword>
<sequence length="172" mass="19258">MPLLKFRLESLRGHSVLKAGKRSRIASLSLLPPSASDQFSSLYVRVSKMARRIFFRRKSSNAMLSAWEEKESMMGPAVAQRNGSVPKDVFLCQSGKQKVPVRELHKELTNKGVSCFVDEDPQSLSLAENFPARIFEAAEKCRVAVLVISKDIIHSKWPLLELSNLLKAKSSD</sequence>
<dbReference type="PROSITE" id="PS50104">
    <property type="entry name" value="TIR"/>
    <property type="match status" value="1"/>
</dbReference>
<organism evidence="2 3">
    <name type="scientific">Cryptomeria japonica</name>
    <name type="common">Japanese cedar</name>
    <name type="synonym">Cupressus japonica</name>
    <dbReference type="NCBI Taxonomy" id="3369"/>
    <lineage>
        <taxon>Eukaryota</taxon>
        <taxon>Viridiplantae</taxon>
        <taxon>Streptophyta</taxon>
        <taxon>Embryophyta</taxon>
        <taxon>Tracheophyta</taxon>
        <taxon>Spermatophyta</taxon>
        <taxon>Pinopsida</taxon>
        <taxon>Pinidae</taxon>
        <taxon>Conifers II</taxon>
        <taxon>Cupressales</taxon>
        <taxon>Cupressaceae</taxon>
        <taxon>Cryptomeria</taxon>
    </lineage>
</organism>
<proteinExistence type="predicted"/>
<protein>
    <recommendedName>
        <fullName evidence="1">TIR domain-containing protein</fullName>
    </recommendedName>
</protein>
<feature type="domain" description="TIR" evidence="1">
    <location>
        <begin position="85"/>
        <end position="172"/>
    </location>
</feature>
<evidence type="ECO:0000313" key="2">
    <source>
        <dbReference type="EMBL" id="GLJ59748.1"/>
    </source>
</evidence>
<dbReference type="Pfam" id="PF13676">
    <property type="entry name" value="TIR_2"/>
    <property type="match status" value="1"/>
</dbReference>
<reference evidence="2" key="1">
    <citation type="submission" date="2022-12" db="EMBL/GenBank/DDBJ databases">
        <title>Chromosome-Level Genome Assembly of Japanese Cedar (Cryptomeriajaponica D. Don).</title>
        <authorList>
            <person name="Fujino T."/>
            <person name="Yamaguchi K."/>
            <person name="Yokoyama T."/>
            <person name="Hamanaka T."/>
            <person name="Harazono Y."/>
            <person name="Kamada H."/>
            <person name="Kobayashi W."/>
            <person name="Ujino-Ihara T."/>
            <person name="Uchiyama K."/>
            <person name="Matsumoto A."/>
            <person name="Izuno A."/>
            <person name="Tsumura Y."/>
            <person name="Toyoda A."/>
            <person name="Shigenobu S."/>
            <person name="Moriguchi Y."/>
            <person name="Ueno S."/>
            <person name="Kasahara M."/>
        </authorList>
    </citation>
    <scope>NUCLEOTIDE SEQUENCE</scope>
</reference>
<dbReference type="Gene3D" id="3.40.50.10140">
    <property type="entry name" value="Toll/interleukin-1 receptor homology (TIR) domain"/>
    <property type="match status" value="1"/>
</dbReference>
<gene>
    <name evidence="2" type="ORF">SUGI_1521820</name>
</gene>
<accession>A0AAD3NUV9</accession>
<dbReference type="InterPro" id="IPR035897">
    <property type="entry name" value="Toll_tir_struct_dom_sf"/>
</dbReference>
<dbReference type="GO" id="GO:0007165">
    <property type="term" value="P:signal transduction"/>
    <property type="evidence" value="ECO:0007669"/>
    <property type="project" value="InterPro"/>
</dbReference>
<dbReference type="EMBL" id="BSEH01001357">
    <property type="protein sequence ID" value="GLJ59748.1"/>
    <property type="molecule type" value="Genomic_DNA"/>
</dbReference>
<dbReference type="Proteomes" id="UP001234787">
    <property type="component" value="Unassembled WGS sequence"/>
</dbReference>